<dbReference type="GO" id="GO:0005886">
    <property type="term" value="C:plasma membrane"/>
    <property type="evidence" value="ECO:0007669"/>
    <property type="project" value="UniProtKB-SubCell"/>
</dbReference>
<keyword evidence="6 7" id="KW-0472">Membrane</keyword>
<organism evidence="9 10">
    <name type="scientific">Litorilinea aerophila</name>
    <dbReference type="NCBI Taxonomy" id="1204385"/>
    <lineage>
        <taxon>Bacteria</taxon>
        <taxon>Bacillati</taxon>
        <taxon>Chloroflexota</taxon>
        <taxon>Caldilineae</taxon>
        <taxon>Caldilineales</taxon>
        <taxon>Caldilineaceae</taxon>
        <taxon>Litorilinea</taxon>
    </lineage>
</organism>
<feature type="transmembrane region" description="Helical" evidence="7">
    <location>
        <begin position="90"/>
        <end position="111"/>
    </location>
</feature>
<evidence type="ECO:0000256" key="2">
    <source>
        <dbReference type="ARBA" id="ARBA00022448"/>
    </source>
</evidence>
<evidence type="ECO:0000256" key="6">
    <source>
        <dbReference type="ARBA" id="ARBA00023136"/>
    </source>
</evidence>
<keyword evidence="4 7" id="KW-0812">Transmembrane</keyword>
<accession>A0A540VFC3</accession>
<dbReference type="InterPro" id="IPR000515">
    <property type="entry name" value="MetI-like"/>
</dbReference>
<dbReference type="PANTHER" id="PTHR43163">
    <property type="entry name" value="DIPEPTIDE TRANSPORT SYSTEM PERMEASE PROTEIN DPPB-RELATED"/>
    <property type="match status" value="1"/>
</dbReference>
<evidence type="ECO:0000256" key="1">
    <source>
        <dbReference type="ARBA" id="ARBA00004651"/>
    </source>
</evidence>
<evidence type="ECO:0000256" key="5">
    <source>
        <dbReference type="ARBA" id="ARBA00022989"/>
    </source>
</evidence>
<dbReference type="Pfam" id="PF00528">
    <property type="entry name" value="BPD_transp_1"/>
    <property type="match status" value="1"/>
</dbReference>
<keyword evidence="10" id="KW-1185">Reference proteome</keyword>
<dbReference type="SUPFAM" id="SSF161098">
    <property type="entry name" value="MetI-like"/>
    <property type="match status" value="1"/>
</dbReference>
<dbReference type="Gene3D" id="1.10.3720.10">
    <property type="entry name" value="MetI-like"/>
    <property type="match status" value="1"/>
</dbReference>
<gene>
    <name evidence="9" type="ORF">FKZ61_12135</name>
</gene>
<sequence>MVPVLFIVSMAVFSIIHLIPGNPAEIIAGPNATPEQVQALEQRLGLARPIWTQYLIWLRNVLTGDLGTSYINKYPVRALIAQRIPATVELALASALIGVLIAFPLGILAALRPGSIFDLITTAFSALSFAIPSFYLLVLLILLFSLQLQLLPPSGRPDFSENPTLYLKSILMPALTLGISVAAKLMRYLRSSLLEVLDQEYVRTARAKGLHQRVVMWRHVLPNALIPVVTILGLQVGDLLSGAIIVESIYAWPGIGRLTIQAIGWRDYALLQANVLFIVCAFLLVNLLTDLTYGLLDPRIRLDRQ</sequence>
<proteinExistence type="inferred from homology"/>
<comment type="similarity">
    <text evidence="7">Belongs to the binding-protein-dependent transport system permease family.</text>
</comment>
<evidence type="ECO:0000256" key="4">
    <source>
        <dbReference type="ARBA" id="ARBA00022692"/>
    </source>
</evidence>
<dbReference type="InterPro" id="IPR035906">
    <property type="entry name" value="MetI-like_sf"/>
</dbReference>
<reference evidence="9 10" key="1">
    <citation type="submission" date="2019-06" db="EMBL/GenBank/DDBJ databases">
        <title>Genome sequence of Litorilinea aerophila BAA-2444.</title>
        <authorList>
            <person name="Maclea K.S."/>
            <person name="Maurais E.G."/>
            <person name="Iannazzi L.C."/>
        </authorList>
    </citation>
    <scope>NUCLEOTIDE SEQUENCE [LARGE SCALE GENOMIC DNA]</scope>
    <source>
        <strain evidence="9 10">ATCC BAA-2444</strain>
    </source>
</reference>
<dbReference type="InterPro" id="IPR045621">
    <property type="entry name" value="BPD_transp_1_N"/>
</dbReference>
<dbReference type="Proteomes" id="UP000317371">
    <property type="component" value="Unassembled WGS sequence"/>
</dbReference>
<protein>
    <submittedName>
        <fullName evidence="9">ABC transporter permease</fullName>
    </submittedName>
</protein>
<comment type="subcellular location">
    <subcellularLocation>
        <location evidence="1 7">Cell membrane</location>
        <topology evidence="1 7">Multi-pass membrane protein</topology>
    </subcellularLocation>
</comment>
<feature type="transmembrane region" description="Helical" evidence="7">
    <location>
        <begin position="275"/>
        <end position="296"/>
    </location>
</feature>
<dbReference type="PANTHER" id="PTHR43163:SF6">
    <property type="entry name" value="DIPEPTIDE TRANSPORT SYSTEM PERMEASE PROTEIN DPPB-RELATED"/>
    <property type="match status" value="1"/>
</dbReference>
<dbReference type="Pfam" id="PF19300">
    <property type="entry name" value="BPD_transp_1_N"/>
    <property type="match status" value="1"/>
</dbReference>
<dbReference type="InParanoid" id="A0A540VFC3"/>
<feature type="transmembrane region" description="Helical" evidence="7">
    <location>
        <begin position="123"/>
        <end position="145"/>
    </location>
</feature>
<dbReference type="AlphaFoldDB" id="A0A540VFC3"/>
<keyword evidence="3" id="KW-1003">Cell membrane</keyword>
<evidence type="ECO:0000259" key="8">
    <source>
        <dbReference type="PROSITE" id="PS50928"/>
    </source>
</evidence>
<feature type="domain" description="ABC transmembrane type-1" evidence="8">
    <location>
        <begin position="84"/>
        <end position="289"/>
    </location>
</feature>
<evidence type="ECO:0000313" key="9">
    <source>
        <dbReference type="EMBL" id="TQE95437.1"/>
    </source>
</evidence>
<dbReference type="GO" id="GO:0055085">
    <property type="term" value="P:transmembrane transport"/>
    <property type="evidence" value="ECO:0007669"/>
    <property type="project" value="InterPro"/>
</dbReference>
<dbReference type="EMBL" id="VIGC01000014">
    <property type="protein sequence ID" value="TQE95437.1"/>
    <property type="molecule type" value="Genomic_DNA"/>
</dbReference>
<evidence type="ECO:0000256" key="7">
    <source>
        <dbReference type="RuleBase" id="RU363032"/>
    </source>
</evidence>
<dbReference type="OrthoDB" id="9772184at2"/>
<keyword evidence="5 7" id="KW-1133">Transmembrane helix</keyword>
<dbReference type="CDD" id="cd06261">
    <property type="entry name" value="TM_PBP2"/>
    <property type="match status" value="1"/>
</dbReference>
<name>A0A540VFC3_9CHLR</name>
<keyword evidence="2 7" id="KW-0813">Transport</keyword>
<comment type="caution">
    <text evidence="9">The sequence shown here is derived from an EMBL/GenBank/DDBJ whole genome shotgun (WGS) entry which is preliminary data.</text>
</comment>
<feature type="transmembrane region" description="Helical" evidence="7">
    <location>
        <begin position="220"/>
        <end position="246"/>
    </location>
</feature>
<evidence type="ECO:0000256" key="3">
    <source>
        <dbReference type="ARBA" id="ARBA00022475"/>
    </source>
</evidence>
<evidence type="ECO:0000313" key="10">
    <source>
        <dbReference type="Proteomes" id="UP000317371"/>
    </source>
</evidence>
<feature type="transmembrane region" description="Helical" evidence="7">
    <location>
        <begin position="165"/>
        <end position="183"/>
    </location>
</feature>
<dbReference type="PROSITE" id="PS50928">
    <property type="entry name" value="ABC_TM1"/>
    <property type="match status" value="1"/>
</dbReference>